<protein>
    <submittedName>
        <fullName evidence="11">Energy transducer TonB</fullName>
    </submittedName>
</protein>
<evidence type="ECO:0000256" key="3">
    <source>
        <dbReference type="ARBA" id="ARBA00022448"/>
    </source>
</evidence>
<comment type="caution">
    <text evidence="11">The sequence shown here is derived from an EMBL/GenBank/DDBJ whole genome shotgun (WGS) entry which is preliminary data.</text>
</comment>
<keyword evidence="12" id="KW-1185">Reference proteome</keyword>
<evidence type="ECO:0000256" key="5">
    <source>
        <dbReference type="ARBA" id="ARBA00022519"/>
    </source>
</evidence>
<reference evidence="12" key="1">
    <citation type="journal article" date="2019" name="Int. J. Syst. Evol. Microbiol.">
        <title>The Global Catalogue of Microorganisms (GCM) 10K type strain sequencing project: providing services to taxonomists for standard genome sequencing and annotation.</title>
        <authorList>
            <consortium name="The Broad Institute Genomics Platform"/>
            <consortium name="The Broad Institute Genome Sequencing Center for Infectious Disease"/>
            <person name="Wu L."/>
            <person name="Ma J."/>
        </authorList>
    </citation>
    <scope>NUCLEOTIDE SEQUENCE [LARGE SCALE GENOMIC DNA]</scope>
    <source>
        <strain evidence="12">KCTC 52094</strain>
    </source>
</reference>
<dbReference type="RefSeq" id="WP_379596736.1">
    <property type="nucleotide sequence ID" value="NZ_JBHRTN010000010.1"/>
</dbReference>
<dbReference type="PANTHER" id="PTHR33446">
    <property type="entry name" value="PROTEIN TONB-RELATED"/>
    <property type="match status" value="1"/>
</dbReference>
<dbReference type="NCBIfam" id="TIGR01352">
    <property type="entry name" value="tonB_Cterm"/>
    <property type="match status" value="1"/>
</dbReference>
<dbReference type="SUPFAM" id="SSF74653">
    <property type="entry name" value="TolA/TonB C-terminal domain"/>
    <property type="match status" value="1"/>
</dbReference>
<dbReference type="Pfam" id="PF03544">
    <property type="entry name" value="TonB_C"/>
    <property type="match status" value="1"/>
</dbReference>
<organism evidence="11 12">
    <name type="scientific">Teichococcus globiformis</name>
    <dbReference type="NCBI Taxonomy" id="2307229"/>
    <lineage>
        <taxon>Bacteria</taxon>
        <taxon>Pseudomonadati</taxon>
        <taxon>Pseudomonadota</taxon>
        <taxon>Alphaproteobacteria</taxon>
        <taxon>Acetobacterales</taxon>
        <taxon>Roseomonadaceae</taxon>
        <taxon>Roseomonas</taxon>
    </lineage>
</organism>
<proteinExistence type="inferred from homology"/>
<dbReference type="InterPro" id="IPR051045">
    <property type="entry name" value="TonB-dependent_transducer"/>
</dbReference>
<dbReference type="EMBL" id="JBHRTN010000010">
    <property type="protein sequence ID" value="MFC3125810.1"/>
    <property type="molecule type" value="Genomic_DNA"/>
</dbReference>
<dbReference type="PROSITE" id="PS52015">
    <property type="entry name" value="TONB_CTD"/>
    <property type="match status" value="1"/>
</dbReference>
<feature type="domain" description="TonB C-terminal" evidence="10">
    <location>
        <begin position="16"/>
        <end position="107"/>
    </location>
</feature>
<keyword evidence="8" id="KW-1133">Transmembrane helix</keyword>
<evidence type="ECO:0000256" key="4">
    <source>
        <dbReference type="ARBA" id="ARBA00022475"/>
    </source>
</evidence>
<name>A0ABV7G311_9PROT</name>
<gene>
    <name evidence="11" type="ORF">ACFOD4_12115</name>
</gene>
<dbReference type="InterPro" id="IPR006260">
    <property type="entry name" value="TonB/TolA_C"/>
</dbReference>
<evidence type="ECO:0000313" key="12">
    <source>
        <dbReference type="Proteomes" id="UP001595593"/>
    </source>
</evidence>
<keyword evidence="7" id="KW-0653">Protein transport</keyword>
<evidence type="ECO:0000256" key="1">
    <source>
        <dbReference type="ARBA" id="ARBA00004383"/>
    </source>
</evidence>
<keyword evidence="9" id="KW-0472">Membrane</keyword>
<dbReference type="Gene3D" id="3.30.1150.10">
    <property type="match status" value="1"/>
</dbReference>
<evidence type="ECO:0000256" key="2">
    <source>
        <dbReference type="ARBA" id="ARBA00006555"/>
    </source>
</evidence>
<comment type="similarity">
    <text evidence="2">Belongs to the TonB family.</text>
</comment>
<sequence>MPQNSVASRPAAPPASYINRISASLERAKRYPNVARIRRLQGVGVLEFSMQRNGQVTGWRIVRSSGHAELDEAIGEMIQRASPLPPPPEEVAGNPVVLTVPVSFALR</sequence>
<evidence type="ECO:0000256" key="8">
    <source>
        <dbReference type="ARBA" id="ARBA00022989"/>
    </source>
</evidence>
<keyword evidence="5" id="KW-0997">Cell inner membrane</keyword>
<evidence type="ECO:0000313" key="11">
    <source>
        <dbReference type="EMBL" id="MFC3125810.1"/>
    </source>
</evidence>
<evidence type="ECO:0000256" key="7">
    <source>
        <dbReference type="ARBA" id="ARBA00022927"/>
    </source>
</evidence>
<comment type="subcellular location">
    <subcellularLocation>
        <location evidence="1">Cell inner membrane</location>
        <topology evidence="1">Single-pass membrane protein</topology>
        <orientation evidence="1">Periplasmic side</orientation>
    </subcellularLocation>
</comment>
<keyword evidence="3" id="KW-0813">Transport</keyword>
<dbReference type="InterPro" id="IPR037682">
    <property type="entry name" value="TonB_C"/>
</dbReference>
<keyword evidence="4" id="KW-1003">Cell membrane</keyword>
<dbReference type="Proteomes" id="UP001595593">
    <property type="component" value="Unassembled WGS sequence"/>
</dbReference>
<accession>A0ABV7G311</accession>
<evidence type="ECO:0000256" key="6">
    <source>
        <dbReference type="ARBA" id="ARBA00022692"/>
    </source>
</evidence>
<evidence type="ECO:0000256" key="9">
    <source>
        <dbReference type="ARBA" id="ARBA00023136"/>
    </source>
</evidence>
<evidence type="ECO:0000259" key="10">
    <source>
        <dbReference type="PROSITE" id="PS52015"/>
    </source>
</evidence>
<keyword evidence="6" id="KW-0812">Transmembrane</keyword>